<keyword evidence="12 16" id="KW-0472">Membrane</keyword>
<dbReference type="Gene3D" id="1.20.1420.30">
    <property type="entry name" value="NCX, central ion-binding region"/>
    <property type="match status" value="2"/>
</dbReference>
<evidence type="ECO:0000313" key="19">
    <source>
        <dbReference type="Proteomes" id="UP000694621"/>
    </source>
</evidence>
<comment type="catalytic activity">
    <reaction evidence="14">
        <text>Ca(2+)(out) + K(+)(out) + 4 Na(+)(in) = Ca(2+)(in) + K(+)(in) + 4 Na(+)(out)</text>
        <dbReference type="Rhea" id="RHEA:69967"/>
        <dbReference type="ChEBI" id="CHEBI:29101"/>
        <dbReference type="ChEBI" id="CHEBI:29103"/>
        <dbReference type="ChEBI" id="CHEBI:29108"/>
    </reaction>
</comment>
<keyword evidence="5" id="KW-0109">Calcium transport</keyword>
<keyword evidence="8" id="KW-0106">Calcium</keyword>
<evidence type="ECO:0000256" key="7">
    <source>
        <dbReference type="ARBA" id="ARBA00022737"/>
    </source>
</evidence>
<keyword evidence="10 16" id="KW-1133">Transmembrane helix</keyword>
<comment type="similarity">
    <text evidence="2">Belongs to the Ca(2+):cation antiporter (CaCA) (TC 2.A.19) family. SLC24A subfamily.</text>
</comment>
<feature type="compositionally biased region" description="Acidic residues" evidence="15">
    <location>
        <begin position="388"/>
        <end position="398"/>
    </location>
</feature>
<feature type="region of interest" description="Disordered" evidence="15">
    <location>
        <begin position="63"/>
        <end position="89"/>
    </location>
</feature>
<dbReference type="AlphaFoldDB" id="A0A8B9KR10"/>
<evidence type="ECO:0000256" key="15">
    <source>
        <dbReference type="SAM" id="MobiDB-lite"/>
    </source>
</evidence>
<evidence type="ECO:0000256" key="1">
    <source>
        <dbReference type="ARBA" id="ARBA00004141"/>
    </source>
</evidence>
<dbReference type="GO" id="GO:0008273">
    <property type="term" value="F:calcium, potassium:sodium antiporter activity"/>
    <property type="evidence" value="ECO:0007669"/>
    <property type="project" value="TreeGrafter"/>
</dbReference>
<keyword evidence="6 16" id="KW-0812">Transmembrane</keyword>
<evidence type="ECO:0000313" key="18">
    <source>
        <dbReference type="Ensembl" id="ENSAMXP00005038847.1"/>
    </source>
</evidence>
<feature type="region of interest" description="Disordered" evidence="15">
    <location>
        <begin position="360"/>
        <end position="401"/>
    </location>
</feature>
<feature type="transmembrane region" description="Helical" evidence="16">
    <location>
        <begin position="235"/>
        <end position="254"/>
    </location>
</feature>
<dbReference type="PANTHER" id="PTHR10846">
    <property type="entry name" value="SODIUM/POTASSIUM/CALCIUM EXCHANGER"/>
    <property type="match status" value="1"/>
</dbReference>
<dbReference type="GO" id="GO:0005262">
    <property type="term" value="F:calcium channel activity"/>
    <property type="evidence" value="ECO:0007669"/>
    <property type="project" value="TreeGrafter"/>
</dbReference>
<reference evidence="18" key="1">
    <citation type="submission" date="2025-08" db="UniProtKB">
        <authorList>
            <consortium name="Ensembl"/>
        </authorList>
    </citation>
    <scope>IDENTIFICATION</scope>
</reference>
<keyword evidence="4" id="KW-0050">Antiport</keyword>
<feature type="transmembrane region" description="Helical" evidence="16">
    <location>
        <begin position="106"/>
        <end position="125"/>
    </location>
</feature>
<sequence length="602" mass="66395">MGQRLPCVRRKLRPARVLTLLLGLLAISSVPFSLRAFFSWGSTSQWEELQGPAPHRTLLSTQVDGNGNLSEDMPQAMPRSASAEANESQGEYPEDLFSLEQRRRGAVVLHMIGMLYMFIALAIVCDEFFVPALTVITEKLAISDDVAGATFMAAGGSAPELFTSVIGVFISHSNVGIGTIVGSAVFNILFVIGMCAVFSKEILNLTWWPLFRDVSFYILGLIMLIVFFLDNYISYWESIALLTAYACYVIFMKYNGQVEMFIKGLINRNQVVEVVEAPPKVSPVAVDDESKVSAKPRLQRGGSSASLHNSLMRNSIFQLMIHTLDPLSEEFADSGKFREKASILHKIAKKKCQVEDANGVADKNLPNSSNVEVEVSPPLNGTAGQEGDTGEEDEEDDQPLSLSWPETCRKRFTYLFILPIVFPLWITLPDVRKPTSKKFFPITFLGAICWIAAFSYLMVWWAHQVGETIGITEEIMGLTMLAAGTSIPDLITSVIVARKGLGDMAVSSSVGSNIFDITVGLPFPWLLYSLINGLKPIVVSSNGLFCAIVLLFLMLLFVIISIAACKWKMSKLLGFIMFLLYLVFLVVSVMLEDKIIVCPVSI</sequence>
<feature type="domain" description="Sodium/calcium exchanger membrane region" evidence="17">
    <location>
        <begin position="441"/>
        <end position="589"/>
    </location>
</feature>
<proteinExistence type="inferred from homology"/>
<dbReference type="InterPro" id="IPR004481">
    <property type="entry name" value="K/Na/Ca-exchanger"/>
</dbReference>
<feature type="transmembrane region" description="Helical" evidence="16">
    <location>
        <begin position="210"/>
        <end position="229"/>
    </location>
</feature>
<feature type="domain" description="Sodium/calcium exchanger membrane region" evidence="17">
    <location>
        <begin position="112"/>
        <end position="252"/>
    </location>
</feature>
<feature type="transmembrane region" description="Helical" evidence="16">
    <location>
        <begin position="412"/>
        <end position="428"/>
    </location>
</feature>
<evidence type="ECO:0000256" key="12">
    <source>
        <dbReference type="ARBA" id="ARBA00023136"/>
    </source>
</evidence>
<accession>A0A8B9KR10</accession>
<evidence type="ECO:0000256" key="16">
    <source>
        <dbReference type="SAM" id="Phobius"/>
    </source>
</evidence>
<keyword evidence="9" id="KW-0769">Symport</keyword>
<evidence type="ECO:0000256" key="6">
    <source>
        <dbReference type="ARBA" id="ARBA00022692"/>
    </source>
</evidence>
<keyword evidence="7" id="KW-0677">Repeat</keyword>
<evidence type="ECO:0000256" key="13">
    <source>
        <dbReference type="ARBA" id="ARBA00023180"/>
    </source>
</evidence>
<dbReference type="NCBIfam" id="TIGR00367">
    <property type="entry name" value="calcium/sodium antiporter"/>
    <property type="match status" value="1"/>
</dbReference>
<dbReference type="Pfam" id="PF01699">
    <property type="entry name" value="Na_Ca_ex"/>
    <property type="match status" value="2"/>
</dbReference>
<evidence type="ECO:0000259" key="17">
    <source>
        <dbReference type="Pfam" id="PF01699"/>
    </source>
</evidence>
<comment type="subcellular location">
    <subcellularLocation>
        <location evidence="1">Membrane</location>
        <topology evidence="1">Multi-pass membrane protein</topology>
    </subcellularLocation>
</comment>
<dbReference type="GO" id="GO:0060292">
    <property type="term" value="P:long-term synaptic depression"/>
    <property type="evidence" value="ECO:0007669"/>
    <property type="project" value="TreeGrafter"/>
</dbReference>
<dbReference type="InterPro" id="IPR044880">
    <property type="entry name" value="NCX_ion-bd_dom_sf"/>
</dbReference>
<keyword evidence="11" id="KW-0406">Ion transport</keyword>
<evidence type="ECO:0000256" key="11">
    <source>
        <dbReference type="ARBA" id="ARBA00023065"/>
    </source>
</evidence>
<dbReference type="InterPro" id="IPR004837">
    <property type="entry name" value="NaCa_Exmemb"/>
</dbReference>
<evidence type="ECO:0000256" key="14">
    <source>
        <dbReference type="ARBA" id="ARBA00033627"/>
    </source>
</evidence>
<evidence type="ECO:0000256" key="5">
    <source>
        <dbReference type="ARBA" id="ARBA00022568"/>
    </source>
</evidence>
<feature type="transmembrane region" description="Helical" evidence="16">
    <location>
        <begin position="176"/>
        <end position="198"/>
    </location>
</feature>
<dbReference type="FunFam" id="1.20.1420.30:FF:000002">
    <property type="entry name" value="Sodium/potassium/calcium exchanger 2 isoform 1"/>
    <property type="match status" value="1"/>
</dbReference>
<evidence type="ECO:0000256" key="4">
    <source>
        <dbReference type="ARBA" id="ARBA00022449"/>
    </source>
</evidence>
<dbReference type="Proteomes" id="UP000694621">
    <property type="component" value="Unplaced"/>
</dbReference>
<name>A0A8B9KR10_ASTMX</name>
<keyword evidence="13" id="KW-0325">Glycoprotein</keyword>
<evidence type="ECO:0000256" key="2">
    <source>
        <dbReference type="ARBA" id="ARBA00005364"/>
    </source>
</evidence>
<dbReference type="GO" id="GO:0060291">
    <property type="term" value="P:long-term synaptic potentiation"/>
    <property type="evidence" value="ECO:0007669"/>
    <property type="project" value="TreeGrafter"/>
</dbReference>
<keyword evidence="3" id="KW-0813">Transport</keyword>
<dbReference type="GO" id="GO:0006874">
    <property type="term" value="P:intracellular calcium ion homeostasis"/>
    <property type="evidence" value="ECO:0007669"/>
    <property type="project" value="TreeGrafter"/>
</dbReference>
<organism evidence="18 19">
    <name type="scientific">Astyanax mexicanus</name>
    <name type="common">Blind cave fish</name>
    <name type="synonym">Astyanax fasciatus mexicanus</name>
    <dbReference type="NCBI Taxonomy" id="7994"/>
    <lineage>
        <taxon>Eukaryota</taxon>
        <taxon>Metazoa</taxon>
        <taxon>Chordata</taxon>
        <taxon>Craniata</taxon>
        <taxon>Vertebrata</taxon>
        <taxon>Euteleostomi</taxon>
        <taxon>Actinopterygii</taxon>
        <taxon>Neopterygii</taxon>
        <taxon>Teleostei</taxon>
        <taxon>Ostariophysi</taxon>
        <taxon>Characiformes</taxon>
        <taxon>Characoidei</taxon>
        <taxon>Acestrorhamphidae</taxon>
        <taxon>Acestrorhamphinae</taxon>
        <taxon>Astyanax</taxon>
    </lineage>
</organism>
<evidence type="ECO:0000256" key="8">
    <source>
        <dbReference type="ARBA" id="ARBA00022837"/>
    </source>
</evidence>
<feature type="transmembrane region" description="Helical" evidence="16">
    <location>
        <begin position="542"/>
        <end position="565"/>
    </location>
</feature>
<evidence type="ECO:0000256" key="3">
    <source>
        <dbReference type="ARBA" id="ARBA00022448"/>
    </source>
</evidence>
<evidence type="ECO:0000256" key="9">
    <source>
        <dbReference type="ARBA" id="ARBA00022847"/>
    </source>
</evidence>
<dbReference type="GO" id="GO:0005886">
    <property type="term" value="C:plasma membrane"/>
    <property type="evidence" value="ECO:0007669"/>
    <property type="project" value="TreeGrafter"/>
</dbReference>
<dbReference type="FunFam" id="1.20.1420.30:FF:000004">
    <property type="entry name" value="Sodium/potassium/calcium exchanger 2 isoform 1"/>
    <property type="match status" value="1"/>
</dbReference>
<dbReference type="Ensembl" id="ENSAMXT00005042313.1">
    <property type="protein sequence ID" value="ENSAMXP00005038847.1"/>
    <property type="gene ID" value="ENSAMXG00005018326.1"/>
</dbReference>
<dbReference type="PANTHER" id="PTHR10846:SF41">
    <property type="entry name" value="SODIUM_POTASSIUM_CALCIUM EXCHANGER 2"/>
    <property type="match status" value="1"/>
</dbReference>
<feature type="transmembrane region" description="Helical" evidence="16">
    <location>
        <begin position="440"/>
        <end position="463"/>
    </location>
</feature>
<feature type="transmembrane region" description="Helical" evidence="16">
    <location>
        <begin position="146"/>
        <end position="170"/>
    </location>
</feature>
<protein>
    <submittedName>
        <fullName evidence="18">Solute carrier family 24 member 2</fullName>
    </submittedName>
</protein>
<dbReference type="GO" id="GO:0015293">
    <property type="term" value="F:symporter activity"/>
    <property type="evidence" value="ECO:0007669"/>
    <property type="project" value="UniProtKB-KW"/>
</dbReference>
<evidence type="ECO:0000256" key="10">
    <source>
        <dbReference type="ARBA" id="ARBA00022989"/>
    </source>
</evidence>
<feature type="transmembrane region" description="Helical" evidence="16">
    <location>
        <begin position="572"/>
        <end position="591"/>
    </location>
</feature>